<sequence>MGIEHDDKALSSFIENYQLNGYVVLSGLLAGSLLDQLNQLTEDLLTRAGAISAEDAIYDLEPGHTAQQPAVRRIKKPHDIDALYRSAAADKVLLPYLKAVIGHDIRLHHSKINTKQPLTGSSLEWHQDWAFIPHTNQSVVVASLMLDDVDATNGPMLVIPGSHRKTLLDHRNSAGEFTGAIDPDDPELSTEEAVAVTGPAGTVTLHHPLLIHGAGPNRSERRRNVLFYEYAAADAWPLFYGVNWPEYSSRLICGKECIEPRLEPCFVRMGYPRPYEGSIYANQQAARKRFFTDR</sequence>
<evidence type="ECO:0000313" key="2">
    <source>
        <dbReference type="EMBL" id="GAA3947212.1"/>
    </source>
</evidence>
<dbReference type="SUPFAM" id="SSF51197">
    <property type="entry name" value="Clavaminate synthase-like"/>
    <property type="match status" value="1"/>
</dbReference>
<evidence type="ECO:0008006" key="4">
    <source>
        <dbReference type="Google" id="ProtNLM"/>
    </source>
</evidence>
<dbReference type="Proteomes" id="UP001501337">
    <property type="component" value="Unassembled WGS sequence"/>
</dbReference>
<dbReference type="PANTHER" id="PTHR20883">
    <property type="entry name" value="PHYTANOYL-COA DIOXYGENASE DOMAIN CONTAINING 1"/>
    <property type="match status" value="1"/>
</dbReference>
<dbReference type="Gene3D" id="2.60.120.620">
    <property type="entry name" value="q2cbj1_9rhob like domain"/>
    <property type="match status" value="1"/>
</dbReference>
<evidence type="ECO:0000313" key="3">
    <source>
        <dbReference type="Proteomes" id="UP001501337"/>
    </source>
</evidence>
<comment type="caution">
    <text evidence="2">The sequence shown here is derived from an EMBL/GenBank/DDBJ whole genome shotgun (WGS) entry which is preliminary data.</text>
</comment>
<dbReference type="InterPro" id="IPR008775">
    <property type="entry name" value="Phytyl_CoA_dOase-like"/>
</dbReference>
<evidence type="ECO:0000256" key="1">
    <source>
        <dbReference type="ARBA" id="ARBA00001954"/>
    </source>
</evidence>
<dbReference type="Pfam" id="PF05721">
    <property type="entry name" value="PhyH"/>
    <property type="match status" value="1"/>
</dbReference>
<protein>
    <recommendedName>
        <fullName evidence="4">Ectoine hydroxylase-related dioxygenase (Phytanoyl-CoA dioxygenase family)</fullName>
    </recommendedName>
</protein>
<dbReference type="PANTHER" id="PTHR20883:SF48">
    <property type="entry name" value="ECTOINE DIOXYGENASE"/>
    <property type="match status" value="1"/>
</dbReference>
<organism evidence="2 3">
    <name type="scientific">Allohahella marinimesophila</name>
    <dbReference type="NCBI Taxonomy" id="1054972"/>
    <lineage>
        <taxon>Bacteria</taxon>
        <taxon>Pseudomonadati</taxon>
        <taxon>Pseudomonadota</taxon>
        <taxon>Gammaproteobacteria</taxon>
        <taxon>Oceanospirillales</taxon>
        <taxon>Hahellaceae</taxon>
        <taxon>Allohahella</taxon>
    </lineage>
</organism>
<reference evidence="3" key="1">
    <citation type="journal article" date="2019" name="Int. J. Syst. Evol. Microbiol.">
        <title>The Global Catalogue of Microorganisms (GCM) 10K type strain sequencing project: providing services to taxonomists for standard genome sequencing and annotation.</title>
        <authorList>
            <consortium name="The Broad Institute Genomics Platform"/>
            <consortium name="The Broad Institute Genome Sequencing Center for Infectious Disease"/>
            <person name="Wu L."/>
            <person name="Ma J."/>
        </authorList>
    </citation>
    <scope>NUCLEOTIDE SEQUENCE [LARGE SCALE GENOMIC DNA]</scope>
    <source>
        <strain evidence="3">JCM 17555</strain>
    </source>
</reference>
<accession>A0ABP7NIF8</accession>
<dbReference type="RefSeq" id="WP_344802560.1">
    <property type="nucleotide sequence ID" value="NZ_BAABBO010000001.1"/>
</dbReference>
<dbReference type="EMBL" id="BAABBO010000001">
    <property type="protein sequence ID" value="GAA3947212.1"/>
    <property type="molecule type" value="Genomic_DNA"/>
</dbReference>
<gene>
    <name evidence="2" type="ORF">GCM10022278_03000</name>
</gene>
<proteinExistence type="predicted"/>
<name>A0ABP7NIF8_9GAMM</name>
<keyword evidence="3" id="KW-1185">Reference proteome</keyword>
<comment type="cofactor">
    <cofactor evidence="1">
        <name>Fe(2+)</name>
        <dbReference type="ChEBI" id="CHEBI:29033"/>
    </cofactor>
</comment>